<sequence>MRKLCAVILSAVVWQVAAATPA</sequence>
<proteinExistence type="predicted"/>
<dbReference type="RefSeq" id="WP_155851556.1">
    <property type="nucleotide sequence ID" value="NZ_WOET01000081.1"/>
</dbReference>
<accession>A0AAJ2YB51</accession>
<dbReference type="Pfam" id="PF06316">
    <property type="entry name" value="Ail_Lom"/>
    <property type="match status" value="1"/>
</dbReference>
<dbReference type="Proteomes" id="UP000490727">
    <property type="component" value="Unassembled WGS sequence"/>
</dbReference>
<protein>
    <submittedName>
        <fullName evidence="1">Ail/Lom family outer membrane beta-barrel protein</fullName>
    </submittedName>
</protein>
<feature type="non-terminal residue" evidence="1">
    <location>
        <position position="22"/>
    </location>
</feature>
<dbReference type="GO" id="GO:0044384">
    <property type="term" value="C:host outer membrane"/>
    <property type="evidence" value="ECO:0007669"/>
    <property type="project" value="InterPro"/>
</dbReference>
<comment type="caution">
    <text evidence="1">The sequence shown here is derived from an EMBL/GenBank/DDBJ whole genome shotgun (WGS) entry which is preliminary data.</text>
</comment>
<dbReference type="InterPro" id="IPR000758">
    <property type="entry name" value="Enterovir_OMP"/>
</dbReference>
<organism evidence="1 2">
    <name type="scientific">Escherichia coli</name>
    <dbReference type="NCBI Taxonomy" id="562"/>
    <lineage>
        <taxon>Bacteria</taxon>
        <taxon>Pseudomonadati</taxon>
        <taxon>Pseudomonadota</taxon>
        <taxon>Gammaproteobacteria</taxon>
        <taxon>Enterobacterales</taxon>
        <taxon>Enterobacteriaceae</taxon>
        <taxon>Escherichia</taxon>
    </lineage>
</organism>
<dbReference type="EMBL" id="WOET01000081">
    <property type="protein sequence ID" value="MUM75911.1"/>
    <property type="molecule type" value="Genomic_DNA"/>
</dbReference>
<gene>
    <name evidence="1" type="ORF">GNZ05_27830</name>
</gene>
<evidence type="ECO:0000313" key="2">
    <source>
        <dbReference type="Proteomes" id="UP000490727"/>
    </source>
</evidence>
<evidence type="ECO:0000313" key="1">
    <source>
        <dbReference type="EMBL" id="MUM75911.1"/>
    </source>
</evidence>
<name>A0AAJ2YB51_ECOLX</name>
<reference evidence="1 2" key="1">
    <citation type="submission" date="2019-11" db="EMBL/GenBank/DDBJ databases">
        <title>Whole genome sequence analysis of environmental Escherichia coli from the feces of straw-necked ibis (Threskiornis spinicollis) nesting on inland wetlands.</title>
        <authorList>
            <person name="Wyrsch E.R."/>
            <person name="Roy Chowdhury P."/>
            <person name="Wallis L."/>
            <person name="Cummins M.L."/>
            <person name="Zingali T."/>
            <person name="Brandis K.J."/>
            <person name="Djordjevic S.P."/>
        </authorList>
    </citation>
    <scope>NUCLEOTIDE SEQUENCE [LARGE SCALE GENOMIC DNA]</scope>
    <source>
        <strain evidence="1 2">IBS12</strain>
    </source>
</reference>
<dbReference type="AlphaFoldDB" id="A0AAJ2YB51"/>